<feature type="compositionally biased region" description="Low complexity" evidence="1">
    <location>
        <begin position="334"/>
        <end position="348"/>
    </location>
</feature>
<evidence type="ECO:0000313" key="4">
    <source>
        <dbReference type="Proteomes" id="UP000886523"/>
    </source>
</evidence>
<name>A0A9P6AHP2_9AGAM</name>
<dbReference type="OrthoDB" id="3267100at2759"/>
<dbReference type="EMBL" id="MU129148">
    <property type="protein sequence ID" value="KAF9505529.1"/>
    <property type="molecule type" value="Genomic_DNA"/>
</dbReference>
<dbReference type="Pfam" id="PF13391">
    <property type="entry name" value="HNH_2"/>
    <property type="match status" value="1"/>
</dbReference>
<organism evidence="3 4">
    <name type="scientific">Hydnum rufescens UP504</name>
    <dbReference type="NCBI Taxonomy" id="1448309"/>
    <lineage>
        <taxon>Eukaryota</taxon>
        <taxon>Fungi</taxon>
        <taxon>Dikarya</taxon>
        <taxon>Basidiomycota</taxon>
        <taxon>Agaricomycotina</taxon>
        <taxon>Agaricomycetes</taxon>
        <taxon>Cantharellales</taxon>
        <taxon>Hydnaceae</taxon>
        <taxon>Hydnum</taxon>
    </lineage>
</organism>
<sequence>MSTSPSSLQPLPPVPDGHVGLVIPLDQNQLYLEIPIAQIQLLCLKPLKYLIFLAWCILGQEGSLAPDRPDHTPLQDLSGALLDPSLYYYIPAPISEAEGDLDGLVDLEVIKIKSAVPSEITTSRNDFRENILERDPLCVFSGAPEDSCQAAHIIPYARGSEWFQTIIQNRRPYEENVDDLTDINDVRNGLLLGLLHARFDRRMAVILKTPNHCLDVGDVPPRPVRPTVVLDPSVSYPTDHRYSLQWLQDPGLFMSSSFPNNLDAAFNTHSQQPKPSPLLLHYNYGASALRQWGRRLEPLNTHKYHTRPKAPQPAPMGPPKSNHNRTVAIHKRNAANNPNEPSTSNPTSCEQHRDWSEGIVQSEHHAPWDEHDLMFFILTNSPAAKEQRHKKEEEKRQSLEEWRQGIIV</sequence>
<evidence type="ECO:0000259" key="2">
    <source>
        <dbReference type="Pfam" id="PF13391"/>
    </source>
</evidence>
<dbReference type="Proteomes" id="UP000886523">
    <property type="component" value="Unassembled WGS sequence"/>
</dbReference>
<accession>A0A9P6AHP2</accession>
<dbReference type="AlphaFoldDB" id="A0A9P6AHP2"/>
<evidence type="ECO:0000313" key="3">
    <source>
        <dbReference type="EMBL" id="KAF9505529.1"/>
    </source>
</evidence>
<feature type="region of interest" description="Disordered" evidence="1">
    <location>
        <begin position="383"/>
        <end position="408"/>
    </location>
</feature>
<protein>
    <recommendedName>
        <fullName evidence="2">HNH nuclease domain-containing protein</fullName>
    </recommendedName>
</protein>
<feature type="compositionally biased region" description="Basic and acidic residues" evidence="1">
    <location>
        <begin position="385"/>
        <end position="408"/>
    </location>
</feature>
<gene>
    <name evidence="3" type="ORF">BS47DRAFT_1353857</name>
</gene>
<dbReference type="InterPro" id="IPR003615">
    <property type="entry name" value="HNH_nuc"/>
</dbReference>
<keyword evidence="4" id="KW-1185">Reference proteome</keyword>
<feature type="domain" description="HNH nuclease" evidence="2">
    <location>
        <begin position="138"/>
        <end position="205"/>
    </location>
</feature>
<evidence type="ECO:0000256" key="1">
    <source>
        <dbReference type="SAM" id="MobiDB-lite"/>
    </source>
</evidence>
<comment type="caution">
    <text evidence="3">The sequence shown here is derived from an EMBL/GenBank/DDBJ whole genome shotgun (WGS) entry which is preliminary data.</text>
</comment>
<proteinExistence type="predicted"/>
<reference evidence="3" key="1">
    <citation type="journal article" date="2020" name="Nat. Commun.">
        <title>Large-scale genome sequencing of mycorrhizal fungi provides insights into the early evolution of symbiotic traits.</title>
        <authorList>
            <person name="Miyauchi S."/>
            <person name="Kiss E."/>
            <person name="Kuo A."/>
            <person name="Drula E."/>
            <person name="Kohler A."/>
            <person name="Sanchez-Garcia M."/>
            <person name="Morin E."/>
            <person name="Andreopoulos B."/>
            <person name="Barry K.W."/>
            <person name="Bonito G."/>
            <person name="Buee M."/>
            <person name="Carver A."/>
            <person name="Chen C."/>
            <person name="Cichocki N."/>
            <person name="Clum A."/>
            <person name="Culley D."/>
            <person name="Crous P.W."/>
            <person name="Fauchery L."/>
            <person name="Girlanda M."/>
            <person name="Hayes R.D."/>
            <person name="Keri Z."/>
            <person name="LaButti K."/>
            <person name="Lipzen A."/>
            <person name="Lombard V."/>
            <person name="Magnuson J."/>
            <person name="Maillard F."/>
            <person name="Murat C."/>
            <person name="Nolan M."/>
            <person name="Ohm R.A."/>
            <person name="Pangilinan J."/>
            <person name="Pereira M.F."/>
            <person name="Perotto S."/>
            <person name="Peter M."/>
            <person name="Pfister S."/>
            <person name="Riley R."/>
            <person name="Sitrit Y."/>
            <person name="Stielow J.B."/>
            <person name="Szollosi G."/>
            <person name="Zifcakova L."/>
            <person name="Stursova M."/>
            <person name="Spatafora J.W."/>
            <person name="Tedersoo L."/>
            <person name="Vaario L.M."/>
            <person name="Yamada A."/>
            <person name="Yan M."/>
            <person name="Wang P."/>
            <person name="Xu J."/>
            <person name="Bruns T."/>
            <person name="Baldrian P."/>
            <person name="Vilgalys R."/>
            <person name="Dunand C."/>
            <person name="Henrissat B."/>
            <person name="Grigoriev I.V."/>
            <person name="Hibbett D."/>
            <person name="Nagy L.G."/>
            <person name="Martin F.M."/>
        </authorList>
    </citation>
    <scope>NUCLEOTIDE SEQUENCE</scope>
    <source>
        <strain evidence="3">UP504</strain>
    </source>
</reference>
<feature type="region of interest" description="Disordered" evidence="1">
    <location>
        <begin position="303"/>
        <end position="354"/>
    </location>
</feature>